<proteinExistence type="inferred from homology"/>
<evidence type="ECO:0000313" key="7">
    <source>
        <dbReference type="EMBL" id="KRL97597.1"/>
    </source>
</evidence>
<dbReference type="InterPro" id="IPR036509">
    <property type="entry name" value="Met_Sox_Rdtase_MsrA_sf"/>
</dbReference>
<dbReference type="AlphaFoldDB" id="A0A0R1UWG6"/>
<dbReference type="SUPFAM" id="SSF55068">
    <property type="entry name" value="Peptide methionine sulfoxide reductase"/>
    <property type="match status" value="1"/>
</dbReference>
<evidence type="ECO:0000313" key="8">
    <source>
        <dbReference type="Proteomes" id="UP000051580"/>
    </source>
</evidence>
<comment type="caution">
    <text evidence="7">The sequence shown here is derived from an EMBL/GenBank/DDBJ whole genome shotgun (WGS) entry which is preliminary data.</text>
</comment>
<dbReference type="Proteomes" id="UP000051580">
    <property type="component" value="Unassembled WGS sequence"/>
</dbReference>
<comment type="catalytic activity">
    <reaction evidence="3 5">
        <text>L-methionyl-[protein] + [thioredoxin]-disulfide + H2O = L-methionyl-(S)-S-oxide-[protein] + [thioredoxin]-dithiol</text>
        <dbReference type="Rhea" id="RHEA:14217"/>
        <dbReference type="Rhea" id="RHEA-COMP:10698"/>
        <dbReference type="Rhea" id="RHEA-COMP:10700"/>
        <dbReference type="Rhea" id="RHEA-COMP:12313"/>
        <dbReference type="Rhea" id="RHEA-COMP:12315"/>
        <dbReference type="ChEBI" id="CHEBI:15377"/>
        <dbReference type="ChEBI" id="CHEBI:16044"/>
        <dbReference type="ChEBI" id="CHEBI:29950"/>
        <dbReference type="ChEBI" id="CHEBI:44120"/>
        <dbReference type="ChEBI" id="CHEBI:50058"/>
        <dbReference type="EC" id="1.8.4.11"/>
    </reaction>
</comment>
<comment type="catalytic activity">
    <reaction evidence="4 5">
        <text>[thioredoxin]-disulfide + L-methionine + H2O = L-methionine (S)-S-oxide + [thioredoxin]-dithiol</text>
        <dbReference type="Rhea" id="RHEA:19993"/>
        <dbReference type="Rhea" id="RHEA-COMP:10698"/>
        <dbReference type="Rhea" id="RHEA-COMP:10700"/>
        <dbReference type="ChEBI" id="CHEBI:15377"/>
        <dbReference type="ChEBI" id="CHEBI:29950"/>
        <dbReference type="ChEBI" id="CHEBI:50058"/>
        <dbReference type="ChEBI" id="CHEBI:57844"/>
        <dbReference type="ChEBI" id="CHEBI:58772"/>
        <dbReference type="EC" id="1.8.4.11"/>
    </reaction>
</comment>
<name>A0A0R1UWG6_9LACO</name>
<gene>
    <name evidence="5" type="primary">msrA</name>
    <name evidence="7" type="ORF">FD28_GL001683</name>
</gene>
<dbReference type="HAMAP" id="MF_01401">
    <property type="entry name" value="MsrA"/>
    <property type="match status" value="1"/>
</dbReference>
<evidence type="ECO:0000256" key="2">
    <source>
        <dbReference type="ARBA" id="ARBA00023002"/>
    </source>
</evidence>
<dbReference type="GO" id="GO:0008113">
    <property type="term" value="F:peptide-methionine (S)-S-oxide reductase activity"/>
    <property type="evidence" value="ECO:0007669"/>
    <property type="project" value="UniProtKB-UniRule"/>
</dbReference>
<evidence type="ECO:0000256" key="1">
    <source>
        <dbReference type="ARBA" id="ARBA00005591"/>
    </source>
</evidence>
<dbReference type="InterPro" id="IPR002569">
    <property type="entry name" value="Met_Sox_Rdtase_MsrA_dom"/>
</dbReference>
<comment type="similarity">
    <text evidence="1 5">Belongs to the MsrA Met sulfoxide reductase family.</text>
</comment>
<dbReference type="EMBL" id="AZFS01000016">
    <property type="protein sequence ID" value="KRL97597.1"/>
    <property type="molecule type" value="Genomic_DNA"/>
</dbReference>
<keyword evidence="2 5" id="KW-0560">Oxidoreductase</keyword>
<sequence>MVTLTPWPKSRLMESLENGVIMMSERIETATFAGGCFWCMVRPFDTFPGIVRVLSGYTGGTVTDPTYEQVKSQTTGHTEAVKIWFDPSVVTYEQLVTLYWQQTDPTDDAGQFQDRGTNYRPVIFVNSAAQAATAQASKQALQEREQFDKPIVTRIQVVQPFFVAEERHQQFYKKHADRFAEEEAGGRSAFIDQHWQNH</sequence>
<dbReference type="STRING" id="1423753.FD28_GL001683"/>
<feature type="domain" description="Peptide methionine sulphoxide reductase MsrA" evidence="6">
    <location>
        <begin position="29"/>
        <end position="179"/>
    </location>
</feature>
<comment type="function">
    <text evidence="5">Has an important function as a repair enzyme for proteins that have been inactivated by oxidation. Catalyzes the reversible oxidation-reduction of methionine sulfoxide in proteins to methionine.</text>
</comment>
<evidence type="ECO:0000259" key="6">
    <source>
        <dbReference type="Pfam" id="PF01625"/>
    </source>
</evidence>
<dbReference type="GO" id="GO:0033744">
    <property type="term" value="F:L-methionine:thioredoxin-disulfide S-oxidoreductase activity"/>
    <property type="evidence" value="ECO:0007669"/>
    <property type="project" value="RHEA"/>
</dbReference>
<dbReference type="NCBIfam" id="TIGR00401">
    <property type="entry name" value="msrA"/>
    <property type="match status" value="1"/>
</dbReference>
<dbReference type="Gene3D" id="3.30.1060.10">
    <property type="entry name" value="Peptide methionine sulphoxide reductase MsrA"/>
    <property type="match status" value="1"/>
</dbReference>
<evidence type="ECO:0000256" key="4">
    <source>
        <dbReference type="ARBA" id="ARBA00048782"/>
    </source>
</evidence>
<protein>
    <recommendedName>
        <fullName evidence="5">Peptide methionine sulfoxide reductase MsrA</fullName>
        <shortName evidence="5">Protein-methionine-S-oxide reductase</shortName>
        <ecNumber evidence="5">1.8.4.11</ecNumber>
    </recommendedName>
    <alternativeName>
        <fullName evidence="5">Peptide-methionine (S)-S-oxide reductase</fullName>
        <shortName evidence="5">Peptide Met(O) reductase</shortName>
    </alternativeName>
</protein>
<organism evidence="7 8">
    <name type="scientific">Levilactobacillus hammesii DSM 16381</name>
    <dbReference type="NCBI Taxonomy" id="1423753"/>
    <lineage>
        <taxon>Bacteria</taxon>
        <taxon>Bacillati</taxon>
        <taxon>Bacillota</taxon>
        <taxon>Bacilli</taxon>
        <taxon>Lactobacillales</taxon>
        <taxon>Lactobacillaceae</taxon>
        <taxon>Levilactobacillus</taxon>
    </lineage>
</organism>
<feature type="active site" evidence="5">
    <location>
        <position position="36"/>
    </location>
</feature>
<dbReference type="PANTHER" id="PTHR43774:SF1">
    <property type="entry name" value="PEPTIDE METHIONINE SULFOXIDE REDUCTASE MSRA 2"/>
    <property type="match status" value="1"/>
</dbReference>
<dbReference type="Pfam" id="PF01625">
    <property type="entry name" value="PMSR"/>
    <property type="match status" value="1"/>
</dbReference>
<accession>A0A0R1UWG6</accession>
<evidence type="ECO:0000256" key="3">
    <source>
        <dbReference type="ARBA" id="ARBA00047806"/>
    </source>
</evidence>
<dbReference type="PATRIC" id="fig|1423753.3.peg.1749"/>
<dbReference type="PANTHER" id="PTHR43774">
    <property type="entry name" value="PEPTIDE METHIONINE SULFOXIDE REDUCTASE"/>
    <property type="match status" value="1"/>
</dbReference>
<keyword evidence="8" id="KW-1185">Reference proteome</keyword>
<reference evidence="7 8" key="1">
    <citation type="journal article" date="2015" name="Genome Announc.">
        <title>Expanding the biotechnology potential of lactobacilli through comparative genomics of 213 strains and associated genera.</title>
        <authorList>
            <person name="Sun Z."/>
            <person name="Harris H.M."/>
            <person name="McCann A."/>
            <person name="Guo C."/>
            <person name="Argimon S."/>
            <person name="Zhang W."/>
            <person name="Yang X."/>
            <person name="Jeffery I.B."/>
            <person name="Cooney J.C."/>
            <person name="Kagawa T.F."/>
            <person name="Liu W."/>
            <person name="Song Y."/>
            <person name="Salvetti E."/>
            <person name="Wrobel A."/>
            <person name="Rasinkangas P."/>
            <person name="Parkhill J."/>
            <person name="Rea M.C."/>
            <person name="O'Sullivan O."/>
            <person name="Ritari J."/>
            <person name="Douillard F.P."/>
            <person name="Paul Ross R."/>
            <person name="Yang R."/>
            <person name="Briner A.E."/>
            <person name="Felis G.E."/>
            <person name="de Vos W.M."/>
            <person name="Barrangou R."/>
            <person name="Klaenhammer T.R."/>
            <person name="Caufield P.W."/>
            <person name="Cui Y."/>
            <person name="Zhang H."/>
            <person name="O'Toole P.W."/>
        </authorList>
    </citation>
    <scope>NUCLEOTIDE SEQUENCE [LARGE SCALE GENOMIC DNA]</scope>
    <source>
        <strain evidence="7 8">DSM 16381</strain>
    </source>
</reference>
<dbReference type="EC" id="1.8.4.11" evidence="5"/>
<evidence type="ECO:0000256" key="5">
    <source>
        <dbReference type="HAMAP-Rule" id="MF_01401"/>
    </source>
</evidence>